<dbReference type="InterPro" id="IPR050300">
    <property type="entry name" value="GDXG_lipolytic_enzyme"/>
</dbReference>
<dbReference type="SUPFAM" id="SSF53474">
    <property type="entry name" value="alpha/beta-Hydrolases"/>
    <property type="match status" value="1"/>
</dbReference>
<evidence type="ECO:0000256" key="1">
    <source>
        <dbReference type="ARBA" id="ARBA00022801"/>
    </source>
</evidence>
<dbReference type="EMBL" id="VKAC01000001">
    <property type="protein sequence ID" value="TXR58309.1"/>
    <property type="molecule type" value="Genomic_DNA"/>
</dbReference>
<dbReference type="AlphaFoldDB" id="A0A5C8ZMC2"/>
<name>A0A5C8ZMC2_9ACTN</name>
<reference evidence="3 4" key="1">
    <citation type="submission" date="2019-07" db="EMBL/GenBank/DDBJ databases">
        <title>Quadrisphaera sp. strain DD2A genome sequencing and assembly.</title>
        <authorList>
            <person name="Kim I."/>
        </authorList>
    </citation>
    <scope>NUCLEOTIDE SEQUENCE [LARGE SCALE GENOMIC DNA]</scope>
    <source>
        <strain evidence="3 4">DD2A</strain>
    </source>
</reference>
<keyword evidence="4" id="KW-1185">Reference proteome</keyword>
<keyword evidence="1 3" id="KW-0378">Hydrolase</keyword>
<evidence type="ECO:0000259" key="2">
    <source>
        <dbReference type="Pfam" id="PF07859"/>
    </source>
</evidence>
<sequence>MLSRPTVARFVARRLQTVMPKVLAKQTGGRDPRDRLPQFRTERTELVVPASPPAPVVVHRAPGTGPDAPVHVNFHGGGYILGQDHGDDALCRVVACQAGAVVVDVDYAVAPQHPFPVPVHQAVEVVRWVASHGAAHGWDGARLTVGGQSAGGAIAAAVARTLLRDGGPQPLLQVLHYPPLDLTVPVTAKHSPLPKPVLTPWMGEVFDTAYVPDAARRSDPLVSPAAVGDTADLTGIAPALVIACADDVLHDEDVRYAARLEGAGALAELIEVPGADHGYDMGDDVRGLATYEAIARHVAKATAV</sequence>
<dbReference type="InterPro" id="IPR013094">
    <property type="entry name" value="AB_hydrolase_3"/>
</dbReference>
<proteinExistence type="predicted"/>
<dbReference type="PANTHER" id="PTHR48081">
    <property type="entry name" value="AB HYDROLASE SUPERFAMILY PROTEIN C4A8.06C"/>
    <property type="match status" value="1"/>
</dbReference>
<evidence type="ECO:0000313" key="4">
    <source>
        <dbReference type="Proteomes" id="UP000321234"/>
    </source>
</evidence>
<organism evidence="3 4">
    <name type="scientific">Quadrisphaera setariae</name>
    <dbReference type="NCBI Taxonomy" id="2593304"/>
    <lineage>
        <taxon>Bacteria</taxon>
        <taxon>Bacillati</taxon>
        <taxon>Actinomycetota</taxon>
        <taxon>Actinomycetes</taxon>
        <taxon>Kineosporiales</taxon>
        <taxon>Kineosporiaceae</taxon>
        <taxon>Quadrisphaera</taxon>
    </lineage>
</organism>
<accession>A0A5C8ZMC2</accession>
<dbReference type="GO" id="GO:0016787">
    <property type="term" value="F:hydrolase activity"/>
    <property type="evidence" value="ECO:0007669"/>
    <property type="project" value="UniProtKB-KW"/>
</dbReference>
<protein>
    <submittedName>
        <fullName evidence="3">Alpha/beta hydrolase</fullName>
    </submittedName>
</protein>
<dbReference type="Proteomes" id="UP000321234">
    <property type="component" value="Unassembled WGS sequence"/>
</dbReference>
<feature type="domain" description="Alpha/beta hydrolase fold-3" evidence="2">
    <location>
        <begin position="72"/>
        <end position="279"/>
    </location>
</feature>
<dbReference type="Gene3D" id="3.40.50.1820">
    <property type="entry name" value="alpha/beta hydrolase"/>
    <property type="match status" value="1"/>
</dbReference>
<dbReference type="PANTHER" id="PTHR48081:SF8">
    <property type="entry name" value="ALPHA_BETA HYDROLASE FOLD-3 DOMAIN-CONTAINING PROTEIN-RELATED"/>
    <property type="match status" value="1"/>
</dbReference>
<gene>
    <name evidence="3" type="ORF">FMM08_02960</name>
</gene>
<dbReference type="InterPro" id="IPR029058">
    <property type="entry name" value="AB_hydrolase_fold"/>
</dbReference>
<evidence type="ECO:0000313" key="3">
    <source>
        <dbReference type="EMBL" id="TXR58309.1"/>
    </source>
</evidence>
<dbReference type="OrthoDB" id="9803828at2"/>
<dbReference type="Pfam" id="PF07859">
    <property type="entry name" value="Abhydrolase_3"/>
    <property type="match status" value="1"/>
</dbReference>
<comment type="caution">
    <text evidence="3">The sequence shown here is derived from an EMBL/GenBank/DDBJ whole genome shotgun (WGS) entry which is preliminary data.</text>
</comment>